<dbReference type="SUPFAM" id="SSF56112">
    <property type="entry name" value="Protein kinase-like (PK-like)"/>
    <property type="match status" value="1"/>
</dbReference>
<dbReference type="AlphaFoldDB" id="A0A060LS77"/>
<protein>
    <submittedName>
        <fullName evidence="1">Protein kinase-like domain-containing protein</fullName>
    </submittedName>
</protein>
<accession>A0A060LS77</accession>
<dbReference type="InterPro" id="IPR052396">
    <property type="entry name" value="Meiotic_Drive_Suppr_Kinase"/>
</dbReference>
<keyword evidence="2" id="KW-1185">Reference proteome</keyword>
<dbReference type="Gene3D" id="1.10.510.10">
    <property type="entry name" value="Transferase(Phosphotransferase) domain 1"/>
    <property type="match status" value="1"/>
</dbReference>
<dbReference type="PANTHER" id="PTHR37171">
    <property type="entry name" value="SERINE/THREONINE-PROTEIN KINASE YRZF-RELATED"/>
    <property type="match status" value="1"/>
</dbReference>
<dbReference type="InterPro" id="IPR011009">
    <property type="entry name" value="Kinase-like_dom_sf"/>
</dbReference>
<name>A0A060LS77_9BACI</name>
<reference evidence="1 2" key="1">
    <citation type="journal article" date="2014" name="Gene">
        <title>A comparative genomic analysis of the alkalitolerant soil bacterium Bacillus lehensis G1.</title>
        <authorList>
            <person name="Noor Y.M."/>
            <person name="Samsulrizal N.H."/>
            <person name="Jema'on N.A."/>
            <person name="Low K.O."/>
            <person name="Ramli A.N."/>
            <person name="Alias N.I."/>
            <person name="Damis S.I."/>
            <person name="Fuzi S.F."/>
            <person name="Isa M.N."/>
            <person name="Murad A.M."/>
            <person name="Raih M.F."/>
            <person name="Bakar F.D."/>
            <person name="Najimudin N."/>
            <person name="Mahadi N.M."/>
            <person name="Illias R.M."/>
        </authorList>
    </citation>
    <scope>NUCLEOTIDE SEQUENCE [LARGE SCALE GENOMIC DNA]</scope>
    <source>
        <strain evidence="1 2">G1</strain>
    </source>
</reference>
<keyword evidence="1" id="KW-0418">Kinase</keyword>
<dbReference type="PANTHER" id="PTHR37171:SF1">
    <property type="entry name" value="SERINE_THREONINE-PROTEIN KINASE YRZF-RELATED"/>
    <property type="match status" value="1"/>
</dbReference>
<organism evidence="1 2">
    <name type="scientific">Shouchella lehensis G1</name>
    <dbReference type="NCBI Taxonomy" id="1246626"/>
    <lineage>
        <taxon>Bacteria</taxon>
        <taxon>Bacillati</taxon>
        <taxon>Bacillota</taxon>
        <taxon>Bacilli</taxon>
        <taxon>Bacillales</taxon>
        <taxon>Bacillaceae</taxon>
        <taxon>Shouchella</taxon>
    </lineage>
</organism>
<dbReference type="HOGENOM" id="CLU_091250_0_0_9"/>
<dbReference type="GO" id="GO:0016301">
    <property type="term" value="F:kinase activity"/>
    <property type="evidence" value="ECO:0007669"/>
    <property type="project" value="UniProtKB-KW"/>
</dbReference>
<dbReference type="OrthoDB" id="529320at2"/>
<dbReference type="STRING" id="1246626.BleG1_0404"/>
<dbReference type="KEGG" id="ble:BleG1_0404"/>
<keyword evidence="1" id="KW-0808">Transferase</keyword>
<dbReference type="EMBL" id="CP003923">
    <property type="protein sequence ID" value="AIC93012.1"/>
    <property type="molecule type" value="Genomic_DNA"/>
</dbReference>
<dbReference type="Proteomes" id="UP000027142">
    <property type="component" value="Chromosome"/>
</dbReference>
<evidence type="ECO:0000313" key="2">
    <source>
        <dbReference type="Proteomes" id="UP000027142"/>
    </source>
</evidence>
<dbReference type="Gene3D" id="3.30.200.20">
    <property type="entry name" value="Phosphorylase Kinase, domain 1"/>
    <property type="match status" value="1"/>
</dbReference>
<evidence type="ECO:0000313" key="1">
    <source>
        <dbReference type="EMBL" id="AIC93012.1"/>
    </source>
</evidence>
<gene>
    <name evidence="1" type="ORF">BleG1_0404</name>
</gene>
<proteinExistence type="predicted"/>
<sequence length="205" mass="24065">MMPSSITLYETYAKTIVFQKNKSKYHVKAHHPDLTICGIGRSATAFKLKEEPLVLKVFYPPYETIAEQEQHNYRKVKESSYYPTLYESGSNYLVIDYIDGRTFFQCLEEGIPILPDYVHQVDQALSYAKRQGLNPSDIHLHNLLVTKENRVHIIDIARFSQTKPCYQWNDLKAGYYKHYHRAYFPSKVPQWMMNLVASIYRATQQ</sequence>
<dbReference type="eggNOG" id="COG0515">
    <property type="taxonomic scope" value="Bacteria"/>
</dbReference>
<dbReference type="RefSeq" id="WP_158318482.1">
    <property type="nucleotide sequence ID" value="NZ_CP003923.1"/>
</dbReference>
<dbReference type="PATRIC" id="fig|1246626.3.peg.393"/>